<comment type="catalytic activity">
    <reaction evidence="9">
        <text>O-phospho-L-tyrosyl-[protein] + H2O = L-tyrosyl-[protein] + phosphate</text>
        <dbReference type="Rhea" id="RHEA:10684"/>
        <dbReference type="Rhea" id="RHEA-COMP:10136"/>
        <dbReference type="Rhea" id="RHEA-COMP:20101"/>
        <dbReference type="ChEBI" id="CHEBI:15377"/>
        <dbReference type="ChEBI" id="CHEBI:43474"/>
        <dbReference type="ChEBI" id="CHEBI:46858"/>
        <dbReference type="ChEBI" id="CHEBI:61978"/>
        <dbReference type="EC" id="3.1.3.48"/>
    </reaction>
</comment>
<reference evidence="11 12" key="1">
    <citation type="submission" date="2016-07" db="EMBL/GenBank/DDBJ databases">
        <title>Pervasive Adenine N6-methylation of Active Genes in Fungi.</title>
        <authorList>
            <consortium name="DOE Joint Genome Institute"/>
            <person name="Mondo S.J."/>
            <person name="Dannebaum R.O."/>
            <person name="Kuo R.C."/>
            <person name="Labutti K."/>
            <person name="Haridas S."/>
            <person name="Kuo A."/>
            <person name="Salamov A."/>
            <person name="Ahrendt S.R."/>
            <person name="Lipzen A."/>
            <person name="Sullivan W."/>
            <person name="Andreopoulos W.B."/>
            <person name="Clum A."/>
            <person name="Lindquist E."/>
            <person name="Daum C."/>
            <person name="Ramamoorthy G.K."/>
            <person name="Gryganskyi A."/>
            <person name="Culley D."/>
            <person name="Magnuson J.K."/>
            <person name="James T.Y."/>
            <person name="O'Malley M.A."/>
            <person name="Stajich J.E."/>
            <person name="Spatafora J.W."/>
            <person name="Visel A."/>
            <person name="Grigoriev I.V."/>
        </authorList>
    </citation>
    <scope>NUCLEOTIDE SEQUENCE [LARGE SCALE GENOMIC DNA]</scope>
    <source>
        <strain evidence="11 12">NRRL 3301</strain>
    </source>
</reference>
<dbReference type="Proteomes" id="UP000242146">
    <property type="component" value="Unassembled WGS sequence"/>
</dbReference>
<dbReference type="FunFam" id="3.90.190.10:FF:000086">
    <property type="entry name" value="Protein tyrosine phosphatase-like protein"/>
    <property type="match status" value="1"/>
</dbReference>
<dbReference type="InterPro" id="IPR050561">
    <property type="entry name" value="PTP"/>
</dbReference>
<dbReference type="OrthoDB" id="8048523at2759"/>
<evidence type="ECO:0000256" key="9">
    <source>
        <dbReference type="ARBA" id="ARBA00051722"/>
    </source>
</evidence>
<evidence type="ECO:0000256" key="5">
    <source>
        <dbReference type="ARBA" id="ARBA00022912"/>
    </source>
</evidence>
<dbReference type="GO" id="GO:0004725">
    <property type="term" value="F:protein tyrosine phosphatase activity"/>
    <property type="evidence" value="ECO:0007669"/>
    <property type="project" value="UniProtKB-EC"/>
</dbReference>
<evidence type="ECO:0000259" key="10">
    <source>
        <dbReference type="PROSITE" id="PS50056"/>
    </source>
</evidence>
<dbReference type="InterPro" id="IPR000387">
    <property type="entry name" value="Tyr_Pase_dom"/>
</dbReference>
<keyword evidence="3" id="KW-0488">Methylation</keyword>
<dbReference type="GO" id="GO:0005737">
    <property type="term" value="C:cytoplasm"/>
    <property type="evidence" value="ECO:0007669"/>
    <property type="project" value="UniProtKB-ARBA"/>
</dbReference>
<name>A0A1X2GXE9_9FUNG</name>
<dbReference type="STRING" id="101127.A0A1X2GXE9"/>
<keyword evidence="5" id="KW-0904">Protein phosphatase</keyword>
<evidence type="ECO:0000256" key="8">
    <source>
        <dbReference type="ARBA" id="ARBA00023289"/>
    </source>
</evidence>
<protein>
    <recommendedName>
        <fullName evidence="2">protein-tyrosine-phosphatase</fullName>
        <ecNumber evidence="2">3.1.3.48</ecNumber>
    </recommendedName>
</protein>
<evidence type="ECO:0000313" key="11">
    <source>
        <dbReference type="EMBL" id="ORX62769.1"/>
    </source>
</evidence>
<dbReference type="PROSITE" id="PS50056">
    <property type="entry name" value="TYR_PHOSPHATASE_2"/>
    <property type="match status" value="1"/>
</dbReference>
<dbReference type="InterPro" id="IPR003595">
    <property type="entry name" value="Tyr_Pase_cat"/>
</dbReference>
<organism evidence="11 12">
    <name type="scientific">Hesseltinella vesiculosa</name>
    <dbReference type="NCBI Taxonomy" id="101127"/>
    <lineage>
        <taxon>Eukaryota</taxon>
        <taxon>Fungi</taxon>
        <taxon>Fungi incertae sedis</taxon>
        <taxon>Mucoromycota</taxon>
        <taxon>Mucoromycotina</taxon>
        <taxon>Mucoromycetes</taxon>
        <taxon>Mucorales</taxon>
        <taxon>Cunninghamellaceae</taxon>
        <taxon>Hesseltinella</taxon>
    </lineage>
</organism>
<gene>
    <name evidence="11" type="ORF">DM01DRAFT_1005265</name>
</gene>
<keyword evidence="12" id="KW-1185">Reference proteome</keyword>
<dbReference type="AlphaFoldDB" id="A0A1X2GXE9"/>
<dbReference type="SMART" id="SM00404">
    <property type="entry name" value="PTPc_motif"/>
    <property type="match status" value="1"/>
</dbReference>
<evidence type="ECO:0000313" key="12">
    <source>
        <dbReference type="Proteomes" id="UP000242146"/>
    </source>
</evidence>
<evidence type="ECO:0000256" key="3">
    <source>
        <dbReference type="ARBA" id="ARBA00022481"/>
    </source>
</evidence>
<keyword evidence="7" id="KW-0449">Lipoprotein</keyword>
<evidence type="ECO:0000256" key="2">
    <source>
        <dbReference type="ARBA" id="ARBA00013064"/>
    </source>
</evidence>
<evidence type="ECO:0000256" key="7">
    <source>
        <dbReference type="ARBA" id="ARBA00023288"/>
    </source>
</evidence>
<dbReference type="SUPFAM" id="SSF52799">
    <property type="entry name" value="(Phosphotyrosine protein) phosphatases II"/>
    <property type="match status" value="1"/>
</dbReference>
<dbReference type="Pfam" id="PF22785">
    <property type="entry name" value="Tc-R-P"/>
    <property type="match status" value="1"/>
</dbReference>
<comment type="similarity">
    <text evidence="1">Belongs to the protein-tyrosine phosphatase family.</text>
</comment>
<evidence type="ECO:0000256" key="6">
    <source>
        <dbReference type="ARBA" id="ARBA00023157"/>
    </source>
</evidence>
<dbReference type="Gene3D" id="3.90.190.10">
    <property type="entry name" value="Protein tyrosine phosphatase superfamily"/>
    <property type="match status" value="1"/>
</dbReference>
<evidence type="ECO:0000256" key="4">
    <source>
        <dbReference type="ARBA" id="ARBA00022801"/>
    </source>
</evidence>
<dbReference type="EMBL" id="MCGT01000001">
    <property type="protein sequence ID" value="ORX62769.1"/>
    <property type="molecule type" value="Genomic_DNA"/>
</dbReference>
<keyword evidence="4" id="KW-0378">Hydrolase</keyword>
<feature type="domain" description="Tyrosine specific protein phosphatases" evidence="10">
    <location>
        <begin position="78"/>
        <end position="145"/>
    </location>
</feature>
<accession>A0A1X2GXE9</accession>
<sequence>MITVIDAPGNKQRFLILDAPTHDTLKNYIEPLKRENVRHLVRVCQRHLDYDVHELERLTGVEVTDTIKFDDGTVPSPEDIHQWLQLSEDAQQHGQTIAVHCVSGIGRAPVLVTLSLIEGGMDNLDAISYVRKHRRGALNKKQVRFIDEYKPIHARKASAFTKFKRWF</sequence>
<keyword evidence="6" id="KW-1015">Disulfide bond</keyword>
<dbReference type="InterPro" id="IPR029021">
    <property type="entry name" value="Prot-tyrosine_phosphatase-like"/>
</dbReference>
<dbReference type="EC" id="3.1.3.48" evidence="2"/>
<evidence type="ECO:0000256" key="1">
    <source>
        <dbReference type="ARBA" id="ARBA00009580"/>
    </source>
</evidence>
<comment type="caution">
    <text evidence="11">The sequence shown here is derived from an EMBL/GenBank/DDBJ whole genome shotgun (WGS) entry which is preliminary data.</text>
</comment>
<keyword evidence="8" id="KW-0636">Prenylation</keyword>
<proteinExistence type="inferred from homology"/>
<dbReference type="PANTHER" id="PTHR23339">
    <property type="entry name" value="TYROSINE SPECIFIC PROTEIN PHOSPHATASE AND DUAL SPECIFICITY PROTEIN PHOSPHATASE"/>
    <property type="match status" value="1"/>
</dbReference>